<reference evidence="4" key="1">
    <citation type="journal article" date="2017" name="Nat. Commun.">
        <title>The North American bullfrog draft genome provides insight into hormonal regulation of long noncoding RNA.</title>
        <authorList>
            <person name="Hammond S.A."/>
            <person name="Warren R.L."/>
            <person name="Vandervalk B.P."/>
            <person name="Kucuk E."/>
            <person name="Khan H."/>
            <person name="Gibb E.A."/>
            <person name="Pandoh P."/>
            <person name="Kirk H."/>
            <person name="Zhao Y."/>
            <person name="Jones M."/>
            <person name="Mungall A.J."/>
            <person name="Coope R."/>
            <person name="Pleasance S."/>
            <person name="Moore R.A."/>
            <person name="Holt R.A."/>
            <person name="Round J.M."/>
            <person name="Ohora S."/>
            <person name="Walle B.V."/>
            <person name="Veldhoen N."/>
            <person name="Helbing C.C."/>
            <person name="Birol I."/>
        </authorList>
    </citation>
    <scope>NUCLEOTIDE SEQUENCE [LARGE SCALE GENOMIC DNA]</scope>
</reference>
<feature type="chain" id="PRO_5013890243" description="Secreted protein" evidence="2">
    <location>
        <begin position="20"/>
        <end position="89"/>
    </location>
</feature>
<dbReference type="EMBL" id="KZ061021">
    <property type="protein sequence ID" value="PIO11497.1"/>
    <property type="molecule type" value="Genomic_DNA"/>
</dbReference>
<gene>
    <name evidence="3" type="ORF">AB205_0161360</name>
</gene>
<dbReference type="AlphaFoldDB" id="A0A2G9Q7C3"/>
<evidence type="ECO:0000313" key="3">
    <source>
        <dbReference type="EMBL" id="PIO11497.1"/>
    </source>
</evidence>
<organism evidence="3 4">
    <name type="scientific">Aquarana catesbeiana</name>
    <name type="common">American bullfrog</name>
    <name type="synonym">Rana catesbeiana</name>
    <dbReference type="NCBI Taxonomy" id="8400"/>
    <lineage>
        <taxon>Eukaryota</taxon>
        <taxon>Metazoa</taxon>
        <taxon>Chordata</taxon>
        <taxon>Craniata</taxon>
        <taxon>Vertebrata</taxon>
        <taxon>Euteleostomi</taxon>
        <taxon>Amphibia</taxon>
        <taxon>Batrachia</taxon>
        <taxon>Anura</taxon>
        <taxon>Neobatrachia</taxon>
        <taxon>Ranoidea</taxon>
        <taxon>Ranidae</taxon>
        <taxon>Aquarana</taxon>
    </lineage>
</organism>
<evidence type="ECO:0000256" key="1">
    <source>
        <dbReference type="SAM" id="MobiDB-lite"/>
    </source>
</evidence>
<keyword evidence="2" id="KW-0732">Signal</keyword>
<evidence type="ECO:0000313" key="4">
    <source>
        <dbReference type="Proteomes" id="UP000228934"/>
    </source>
</evidence>
<protein>
    <recommendedName>
        <fullName evidence="5">Secreted protein</fullName>
    </recommendedName>
</protein>
<feature type="signal peptide" evidence="2">
    <location>
        <begin position="1"/>
        <end position="19"/>
    </location>
</feature>
<sequence length="89" mass="10221">MLNLTFIITIGASVTPSFAHRSYVLRTRVTLYRHCACVKLHSPLMFFLVYSPPLLVRRSGEEHMVESEQMSGIYTNEEEEEESPEPETS</sequence>
<proteinExistence type="predicted"/>
<feature type="region of interest" description="Disordered" evidence="1">
    <location>
        <begin position="66"/>
        <end position="89"/>
    </location>
</feature>
<feature type="compositionally biased region" description="Acidic residues" evidence="1">
    <location>
        <begin position="76"/>
        <end position="89"/>
    </location>
</feature>
<accession>A0A2G9Q7C3</accession>
<keyword evidence="4" id="KW-1185">Reference proteome</keyword>
<name>A0A2G9Q7C3_AQUCT</name>
<evidence type="ECO:0000256" key="2">
    <source>
        <dbReference type="SAM" id="SignalP"/>
    </source>
</evidence>
<evidence type="ECO:0008006" key="5">
    <source>
        <dbReference type="Google" id="ProtNLM"/>
    </source>
</evidence>
<dbReference type="Proteomes" id="UP000228934">
    <property type="component" value="Unassembled WGS sequence"/>
</dbReference>